<keyword evidence="2" id="KW-0004">4Fe-4S</keyword>
<dbReference type="OrthoDB" id="5334781at2"/>
<organism evidence="8 9">
    <name type="scientific">Labilithrix luteola</name>
    <dbReference type="NCBI Taxonomy" id="1391654"/>
    <lineage>
        <taxon>Bacteria</taxon>
        <taxon>Pseudomonadati</taxon>
        <taxon>Myxococcota</taxon>
        <taxon>Polyangia</taxon>
        <taxon>Polyangiales</taxon>
        <taxon>Labilitrichaceae</taxon>
        <taxon>Labilithrix</taxon>
    </lineage>
</organism>
<dbReference type="InterPro" id="IPR000170">
    <property type="entry name" value="High_potential_FeS_prot"/>
</dbReference>
<dbReference type="Proteomes" id="UP000064967">
    <property type="component" value="Chromosome"/>
</dbReference>
<evidence type="ECO:0000256" key="6">
    <source>
        <dbReference type="ARBA" id="ARBA00023014"/>
    </source>
</evidence>
<evidence type="ECO:0000256" key="4">
    <source>
        <dbReference type="ARBA" id="ARBA00022982"/>
    </source>
</evidence>
<evidence type="ECO:0000256" key="2">
    <source>
        <dbReference type="ARBA" id="ARBA00022485"/>
    </source>
</evidence>
<evidence type="ECO:0000256" key="1">
    <source>
        <dbReference type="ARBA" id="ARBA00022448"/>
    </source>
</evidence>
<dbReference type="SUPFAM" id="SSF57652">
    <property type="entry name" value="HIPIP (high potential iron protein)"/>
    <property type="match status" value="1"/>
</dbReference>
<dbReference type="GO" id="GO:0046872">
    <property type="term" value="F:metal ion binding"/>
    <property type="evidence" value="ECO:0007669"/>
    <property type="project" value="UniProtKB-KW"/>
</dbReference>
<dbReference type="Gene3D" id="4.10.490.10">
    <property type="entry name" value="High potential iron-sulphur protein"/>
    <property type="match status" value="1"/>
</dbReference>
<dbReference type="InterPro" id="IPR036369">
    <property type="entry name" value="HIPIP_sf"/>
</dbReference>
<evidence type="ECO:0000256" key="5">
    <source>
        <dbReference type="ARBA" id="ARBA00023004"/>
    </source>
</evidence>
<dbReference type="KEGG" id="llu:AKJ09_01031"/>
<keyword evidence="4" id="KW-0249">Electron transport</keyword>
<accession>A0A0K1PLG6</accession>
<reference evidence="8 9" key="1">
    <citation type="submission" date="2015-08" db="EMBL/GenBank/DDBJ databases">
        <authorList>
            <person name="Babu N.S."/>
            <person name="Beckwith C.J."/>
            <person name="Beseler K.G."/>
            <person name="Brison A."/>
            <person name="Carone J.V."/>
            <person name="Caskin T.P."/>
            <person name="Diamond M."/>
            <person name="Durham M.E."/>
            <person name="Foxe J.M."/>
            <person name="Go M."/>
            <person name="Henderson B.A."/>
            <person name="Jones I.B."/>
            <person name="McGettigan J.A."/>
            <person name="Micheletti S.J."/>
            <person name="Nasrallah M.E."/>
            <person name="Ortiz D."/>
            <person name="Piller C.R."/>
            <person name="Privatt S.R."/>
            <person name="Schneider S.L."/>
            <person name="Sharp S."/>
            <person name="Smith T.C."/>
            <person name="Stanton J.D."/>
            <person name="Ullery H.E."/>
            <person name="Wilson R.J."/>
            <person name="Serrano M.G."/>
            <person name="Buck G."/>
            <person name="Lee V."/>
            <person name="Wang Y."/>
            <person name="Carvalho R."/>
            <person name="Voegtly L."/>
            <person name="Shi R."/>
            <person name="Duckworth R."/>
            <person name="Johnson A."/>
            <person name="Loviza R."/>
            <person name="Walstead R."/>
            <person name="Shah Z."/>
            <person name="Kiflezghi M."/>
            <person name="Wade K."/>
            <person name="Ball S.L."/>
            <person name="Bradley K.W."/>
            <person name="Asai D.J."/>
            <person name="Bowman C.A."/>
            <person name="Russell D.A."/>
            <person name="Pope W.H."/>
            <person name="Jacobs-Sera D."/>
            <person name="Hendrix R.W."/>
            <person name="Hatfull G.F."/>
        </authorList>
    </citation>
    <scope>NUCLEOTIDE SEQUENCE [LARGE SCALE GENOMIC DNA]</scope>
    <source>
        <strain evidence="8 9">DSM 27648</strain>
    </source>
</reference>
<proteinExistence type="predicted"/>
<name>A0A0K1PLG6_9BACT</name>
<dbReference type="AlphaFoldDB" id="A0A0K1PLG6"/>
<keyword evidence="3" id="KW-0479">Metal-binding</keyword>
<dbReference type="PROSITE" id="PS51373">
    <property type="entry name" value="HIPIP"/>
    <property type="match status" value="1"/>
</dbReference>
<protein>
    <submittedName>
        <fullName evidence="8">High-potential iron-sulfur protein</fullName>
    </submittedName>
</protein>
<evidence type="ECO:0000313" key="9">
    <source>
        <dbReference type="Proteomes" id="UP000064967"/>
    </source>
</evidence>
<keyword evidence="9" id="KW-1185">Reference proteome</keyword>
<dbReference type="GO" id="GO:0019646">
    <property type="term" value="P:aerobic electron transport chain"/>
    <property type="evidence" value="ECO:0007669"/>
    <property type="project" value="InterPro"/>
</dbReference>
<dbReference type="RefSeq" id="WP_146645974.1">
    <property type="nucleotide sequence ID" value="NZ_CP012333.1"/>
</dbReference>
<evidence type="ECO:0000313" key="8">
    <source>
        <dbReference type="EMBL" id="AKU94367.1"/>
    </source>
</evidence>
<keyword evidence="1" id="KW-0813">Transport</keyword>
<dbReference type="EMBL" id="CP012333">
    <property type="protein sequence ID" value="AKU94367.1"/>
    <property type="molecule type" value="Genomic_DNA"/>
</dbReference>
<keyword evidence="6" id="KW-0411">Iron-sulfur</keyword>
<gene>
    <name evidence="8" type="ORF">AKJ09_01031</name>
</gene>
<dbReference type="GO" id="GO:0009055">
    <property type="term" value="F:electron transfer activity"/>
    <property type="evidence" value="ECO:0007669"/>
    <property type="project" value="InterPro"/>
</dbReference>
<evidence type="ECO:0000259" key="7">
    <source>
        <dbReference type="PROSITE" id="PS51373"/>
    </source>
</evidence>
<dbReference type="STRING" id="1391654.AKJ09_01031"/>
<sequence length="108" mass="11627">MSNDPSSRHQASRRAFLSGGLKALAVLTVLPACKRDNGPATCPDTGSLSNEDIEARKGLAYVEIATDSWRNCSMCRQYVRAPSSDQCGTCRLMKGPIHPRGTCKAWAG</sequence>
<evidence type="ECO:0000256" key="3">
    <source>
        <dbReference type="ARBA" id="ARBA00022723"/>
    </source>
</evidence>
<dbReference type="GO" id="GO:0051539">
    <property type="term" value="F:4 iron, 4 sulfur cluster binding"/>
    <property type="evidence" value="ECO:0007669"/>
    <property type="project" value="UniProtKB-KW"/>
</dbReference>
<feature type="domain" description="High potential iron-sulfur proteins family profile" evidence="7">
    <location>
        <begin position="43"/>
        <end position="108"/>
    </location>
</feature>
<keyword evidence="5" id="KW-0408">Iron</keyword>